<organism evidence="1 2">
    <name type="scientific">Acidocella aquatica</name>
    <dbReference type="NCBI Taxonomy" id="1922313"/>
    <lineage>
        <taxon>Bacteria</taxon>
        <taxon>Pseudomonadati</taxon>
        <taxon>Pseudomonadota</taxon>
        <taxon>Alphaproteobacteria</taxon>
        <taxon>Acetobacterales</taxon>
        <taxon>Acidocellaceae</taxon>
        <taxon>Acidocella</taxon>
    </lineage>
</organism>
<name>A0ABQ6A4J8_9PROT</name>
<sequence length="134" mass="15211">MEMTEAKLVIFQDAGRPVEVRLDAAHDTVWLTQRQMAEIFETSADNVSLHLKNIYETGELGEGATTEESSVVRREGNRNVTRTVRHYNLDAIISVGYRVSSKRAVLFRQWATRVLREHLTPGSAGRVLFFAIHL</sequence>
<evidence type="ECO:0008006" key="3">
    <source>
        <dbReference type="Google" id="ProtNLM"/>
    </source>
</evidence>
<proteinExistence type="predicted"/>
<evidence type="ECO:0000313" key="1">
    <source>
        <dbReference type="EMBL" id="GLR66602.1"/>
    </source>
</evidence>
<dbReference type="Pfam" id="PF13310">
    <property type="entry name" value="Virulence_RhuM"/>
    <property type="match status" value="1"/>
</dbReference>
<gene>
    <name evidence="1" type="ORF">GCM10010909_12820</name>
</gene>
<dbReference type="PANTHER" id="PTHR35810">
    <property type="entry name" value="CYTOPLASMIC PROTEIN-RELATED"/>
    <property type="match status" value="1"/>
</dbReference>
<keyword evidence="2" id="KW-1185">Reference proteome</keyword>
<comment type="caution">
    <text evidence="1">The sequence shown here is derived from an EMBL/GenBank/DDBJ whole genome shotgun (WGS) entry which is preliminary data.</text>
</comment>
<dbReference type="EMBL" id="BSOS01000026">
    <property type="protein sequence ID" value="GLR66602.1"/>
    <property type="molecule type" value="Genomic_DNA"/>
</dbReference>
<dbReference type="RefSeq" id="WP_284257305.1">
    <property type="nucleotide sequence ID" value="NZ_BSOS01000026.1"/>
</dbReference>
<evidence type="ECO:0000313" key="2">
    <source>
        <dbReference type="Proteomes" id="UP001156641"/>
    </source>
</evidence>
<accession>A0ABQ6A4J8</accession>
<reference evidence="2" key="1">
    <citation type="journal article" date="2019" name="Int. J. Syst. Evol. Microbiol.">
        <title>The Global Catalogue of Microorganisms (GCM) 10K type strain sequencing project: providing services to taxonomists for standard genome sequencing and annotation.</title>
        <authorList>
            <consortium name="The Broad Institute Genomics Platform"/>
            <consortium name="The Broad Institute Genome Sequencing Center for Infectious Disease"/>
            <person name="Wu L."/>
            <person name="Ma J."/>
        </authorList>
    </citation>
    <scope>NUCLEOTIDE SEQUENCE [LARGE SCALE GENOMIC DNA]</scope>
    <source>
        <strain evidence="2">NBRC 112502</strain>
    </source>
</reference>
<dbReference type="Proteomes" id="UP001156641">
    <property type="component" value="Unassembled WGS sequence"/>
</dbReference>
<dbReference type="PANTHER" id="PTHR35810:SF1">
    <property type="entry name" value="CYTOPLASMIC PROTEIN"/>
    <property type="match status" value="1"/>
</dbReference>
<dbReference type="InterPro" id="IPR011204">
    <property type="entry name" value="Virulence_RhuM-like"/>
</dbReference>
<protein>
    <recommendedName>
        <fullName evidence="3">Virulence RhuM family protein</fullName>
    </recommendedName>
</protein>